<organism evidence="2 3">
    <name type="scientific">Fusarium solani</name>
    <name type="common">Filamentous fungus</name>
    <dbReference type="NCBI Taxonomy" id="169388"/>
    <lineage>
        <taxon>Eukaryota</taxon>
        <taxon>Fungi</taxon>
        <taxon>Dikarya</taxon>
        <taxon>Ascomycota</taxon>
        <taxon>Pezizomycotina</taxon>
        <taxon>Sordariomycetes</taxon>
        <taxon>Hypocreomycetidae</taxon>
        <taxon>Hypocreales</taxon>
        <taxon>Nectriaceae</taxon>
        <taxon>Fusarium</taxon>
        <taxon>Fusarium solani species complex</taxon>
    </lineage>
</organism>
<sequence length="651" mass="75295">MDKRTIHNSNNDEKKATSYIGPQGENKCTPLNPHERKSKELEMWEDNVDIEPKSDLYIKNGGYDAFLVVTENPVKFEPSPPHAGLGFKTKYRTSRIVEMQTKSAPEKYEDFLPYKVFLYRGWFSSKSAEDDGQRYVYISDEGFFMHVKDLYDRMRAGNKAFFQADYEAWQKGKGMFPYRTWNIHGKPDDGYRKSLFDKFTARQPDLNSKIGSKGYDKEKMEDGLIRVRLYFFTKLAGKPFYPTLLWSCLHSLTLKRLVALLRKSQLSAFSEREFYGRYWDFSIAAAKEESRKAIEGGFFISFAACVKEKAKGKLQGQPSDDASIRTYLLDNMVKPVIEKPTIQFKPALTEKNIIFHSEEKMRFMGGSLPQKLQNHPAGLYRILITGQAEKVLEDANPPLRLPQYGLHESDSEASKMNDFMDKAKEEKFTATETHIEYHRIIRHREQRNQNTCMSNKGTPAKEVAASVLRSLDGSIGETEWLHRSAYSFGGLWRQADATNMGPDSSQTVHNLILGSKETNTVMMRYEAFVKRLATYTKEKVILKTDARYEGYMQNFSLEPSWPAENKYTWLAPVLTYDLTHSLLVDQKPCNIYPLYRENCMMFQVHLDKKVEDFYYGWNSFSEPVPEELPEELLEEPDLVLMENLKLGDNGE</sequence>
<dbReference type="OrthoDB" id="3219467at2759"/>
<protein>
    <submittedName>
        <fullName evidence="2">Uncharacterized protein</fullName>
    </submittedName>
</protein>
<dbReference type="Proteomes" id="UP000736672">
    <property type="component" value="Unassembled WGS sequence"/>
</dbReference>
<gene>
    <name evidence="2" type="ORF">B0J15DRAFT_566099</name>
</gene>
<evidence type="ECO:0000313" key="2">
    <source>
        <dbReference type="EMBL" id="KAH7243048.1"/>
    </source>
</evidence>
<evidence type="ECO:0000256" key="1">
    <source>
        <dbReference type="SAM" id="MobiDB-lite"/>
    </source>
</evidence>
<dbReference type="AlphaFoldDB" id="A0A9P9GNX4"/>
<feature type="compositionally biased region" description="Basic and acidic residues" evidence="1">
    <location>
        <begin position="1"/>
        <end position="16"/>
    </location>
</feature>
<dbReference type="EMBL" id="JAGTJS010000019">
    <property type="protein sequence ID" value="KAH7243048.1"/>
    <property type="molecule type" value="Genomic_DNA"/>
</dbReference>
<evidence type="ECO:0000313" key="3">
    <source>
        <dbReference type="Proteomes" id="UP000736672"/>
    </source>
</evidence>
<keyword evidence="3" id="KW-1185">Reference proteome</keyword>
<accession>A0A9P9GNX4</accession>
<name>A0A9P9GNX4_FUSSL</name>
<proteinExistence type="predicted"/>
<comment type="caution">
    <text evidence="2">The sequence shown here is derived from an EMBL/GenBank/DDBJ whole genome shotgun (WGS) entry which is preliminary data.</text>
</comment>
<reference evidence="2" key="1">
    <citation type="journal article" date="2021" name="Nat. Commun.">
        <title>Genetic determinants of endophytism in the Arabidopsis root mycobiome.</title>
        <authorList>
            <person name="Mesny F."/>
            <person name="Miyauchi S."/>
            <person name="Thiergart T."/>
            <person name="Pickel B."/>
            <person name="Atanasova L."/>
            <person name="Karlsson M."/>
            <person name="Huettel B."/>
            <person name="Barry K.W."/>
            <person name="Haridas S."/>
            <person name="Chen C."/>
            <person name="Bauer D."/>
            <person name="Andreopoulos W."/>
            <person name="Pangilinan J."/>
            <person name="LaButti K."/>
            <person name="Riley R."/>
            <person name="Lipzen A."/>
            <person name="Clum A."/>
            <person name="Drula E."/>
            <person name="Henrissat B."/>
            <person name="Kohler A."/>
            <person name="Grigoriev I.V."/>
            <person name="Martin F.M."/>
            <person name="Hacquard S."/>
        </authorList>
    </citation>
    <scope>NUCLEOTIDE SEQUENCE</scope>
    <source>
        <strain evidence="2">FSSC 5 MPI-SDFR-AT-0091</strain>
    </source>
</reference>
<feature type="region of interest" description="Disordered" evidence="1">
    <location>
        <begin position="1"/>
        <end position="38"/>
    </location>
</feature>